<dbReference type="EMBL" id="CP092623">
    <property type="protein sequence ID" value="UMM30843.1"/>
    <property type="molecule type" value="Genomic_DNA"/>
</dbReference>
<evidence type="ECO:0000313" key="3">
    <source>
        <dbReference type="Proteomes" id="UP000829354"/>
    </source>
</evidence>
<dbReference type="InterPro" id="IPR019428">
    <property type="entry name" value="7TM_GPCR_serpentine_rcpt_Str"/>
</dbReference>
<dbReference type="PANTHER" id="PTHR46000">
    <property type="entry name" value="SEVEN TM RECEPTOR-RELATED"/>
    <property type="match status" value="1"/>
</dbReference>
<sequence>MLMNYELAIGEIPRFVIVSYDGNNSLRWKNMAFLVQAVSTGWLCSVFSLYPPIDSIAFMVIVTEYKKVIKEQLHYMFFPPESQSASRTSTDQNAKPIQMS</sequence>
<proteinExistence type="predicted"/>
<dbReference type="Proteomes" id="UP000829354">
    <property type="component" value="Chromosome IV"/>
</dbReference>
<reference evidence="2 3" key="1">
    <citation type="submission" date="2022-04" db="EMBL/GenBank/DDBJ databases">
        <title>Chromosome-level reference genomes for two strains of Caenorhabditis briggsae: an improved platform for comparative genomics.</title>
        <authorList>
            <person name="Stevens L."/>
            <person name="Andersen E."/>
        </authorList>
    </citation>
    <scope>NUCLEOTIDE SEQUENCE [LARGE SCALE GENOMIC DNA]</scope>
    <source>
        <strain evidence="2">VX34</strain>
        <tissue evidence="2">Whole-organism</tissue>
    </source>
</reference>
<organism evidence="2 3">
    <name type="scientific">Caenorhabditis briggsae</name>
    <dbReference type="NCBI Taxonomy" id="6238"/>
    <lineage>
        <taxon>Eukaryota</taxon>
        <taxon>Metazoa</taxon>
        <taxon>Ecdysozoa</taxon>
        <taxon>Nematoda</taxon>
        <taxon>Chromadorea</taxon>
        <taxon>Rhabditida</taxon>
        <taxon>Rhabditina</taxon>
        <taxon>Rhabditomorpha</taxon>
        <taxon>Rhabditoidea</taxon>
        <taxon>Rhabditidae</taxon>
        <taxon>Peloderinae</taxon>
        <taxon>Caenorhabditis</taxon>
    </lineage>
</organism>
<dbReference type="Pfam" id="PF10326">
    <property type="entry name" value="7TM_GPCR_Str"/>
    <property type="match status" value="1"/>
</dbReference>
<feature type="region of interest" description="Disordered" evidence="1">
    <location>
        <begin position="81"/>
        <end position="100"/>
    </location>
</feature>
<evidence type="ECO:0000256" key="1">
    <source>
        <dbReference type="SAM" id="MobiDB-lite"/>
    </source>
</evidence>
<dbReference type="AlphaFoldDB" id="A0AAE9EZ04"/>
<gene>
    <name evidence="2" type="ORF">L5515_012562</name>
</gene>
<protein>
    <submittedName>
        <fullName evidence="2">Uncharacterized protein</fullName>
    </submittedName>
</protein>
<name>A0AAE9EZ04_CAEBR</name>
<keyword evidence="3" id="KW-1185">Reference proteome</keyword>
<accession>A0AAE9EZ04</accession>
<evidence type="ECO:0000313" key="2">
    <source>
        <dbReference type="EMBL" id="UMM30843.1"/>
    </source>
</evidence>